<organism evidence="3 4">
    <name type="scientific">Cyphellophora attinorum</name>
    <dbReference type="NCBI Taxonomy" id="1664694"/>
    <lineage>
        <taxon>Eukaryota</taxon>
        <taxon>Fungi</taxon>
        <taxon>Dikarya</taxon>
        <taxon>Ascomycota</taxon>
        <taxon>Pezizomycotina</taxon>
        <taxon>Eurotiomycetes</taxon>
        <taxon>Chaetothyriomycetidae</taxon>
        <taxon>Chaetothyriales</taxon>
        <taxon>Cyphellophoraceae</taxon>
        <taxon>Cyphellophora</taxon>
    </lineage>
</organism>
<accession>A0A0N1NV92</accession>
<dbReference type="EMBL" id="LFJN01000063">
    <property type="protein sequence ID" value="KPI34373.1"/>
    <property type="molecule type" value="Genomic_DNA"/>
</dbReference>
<feature type="coiled-coil region" evidence="1">
    <location>
        <begin position="83"/>
        <end position="110"/>
    </location>
</feature>
<evidence type="ECO:0000313" key="3">
    <source>
        <dbReference type="EMBL" id="KPI34373.1"/>
    </source>
</evidence>
<feature type="compositionally biased region" description="Basic and acidic residues" evidence="2">
    <location>
        <begin position="244"/>
        <end position="263"/>
    </location>
</feature>
<sequence length="589" mass="66235">MSLAQAMRDPGQWLEDVYHEIDQKMSEIERANMENSTKMNELAREQKALAARLLELASRYAQALYGEEFLDVSEQMQSNRRAQEESHRKVIELKNARVELEEKYNTLMDAGALWQIFADEYDARPSTLFDVADEYEAEEVADEEQGALHERATDARREEMLADERAVAARPQDELSWVPDHGRSEWSEDDVLMSDGMTGDEQLLYGGEDESYDNDDEQHGAENSGADSNENVSEVEQVEDDLDYNVRDDQRDLAGAEQDHESREDEVDESVYAEEQYGHDVDEPGHDMYEPVHELDESGRGIHDSEDETRDSEDEMRDSEDEVRDLIHKFSGREIKLLRRNGANWSLPAEAHSADAEGAVRAEQEGAAVSSDDSASVSDVLLEDERLTGDAADVAAYDDEEMYEAVADDPDADDEIPHHADWKDTAEELFLLAFEATDEDEEDFRAQLRHRMEVAQDLAKLEKVVDEYCIGAMTAAAEVPGKCFFGKLARYGKVKGGPTSTRGSCPFCNKYKKQNCYFVYLAPGVHSGYGPRIGGIIPDDGSRKWGQQEPRTVTINGSQVRWIVKKKKQTGKVAGEANPLFDVGNGVLI</sequence>
<keyword evidence="4" id="KW-1185">Reference proteome</keyword>
<feature type="region of interest" description="Disordered" evidence="2">
    <location>
        <begin position="356"/>
        <end position="376"/>
    </location>
</feature>
<evidence type="ECO:0000256" key="2">
    <source>
        <dbReference type="SAM" id="MobiDB-lite"/>
    </source>
</evidence>
<feature type="coiled-coil region" evidence="1">
    <location>
        <begin position="14"/>
        <end position="59"/>
    </location>
</feature>
<gene>
    <name evidence="3" type="ORF">AB675_4898</name>
</gene>
<name>A0A0N1NV92_9EURO</name>
<protein>
    <submittedName>
        <fullName evidence="3">Uncharacterized protein</fullName>
    </submittedName>
</protein>
<dbReference type="VEuPathDB" id="FungiDB:AB675_4898"/>
<keyword evidence="1" id="KW-0175">Coiled coil</keyword>
<evidence type="ECO:0000313" key="4">
    <source>
        <dbReference type="Proteomes" id="UP000038010"/>
    </source>
</evidence>
<feature type="compositionally biased region" description="Acidic residues" evidence="2">
    <location>
        <begin position="207"/>
        <end position="216"/>
    </location>
</feature>
<evidence type="ECO:0000256" key="1">
    <source>
        <dbReference type="SAM" id="Coils"/>
    </source>
</evidence>
<dbReference type="OrthoDB" id="4161841at2759"/>
<feature type="compositionally biased region" description="Basic and acidic residues" evidence="2">
    <location>
        <begin position="276"/>
        <end position="304"/>
    </location>
</feature>
<reference evidence="3 4" key="1">
    <citation type="submission" date="2015-06" db="EMBL/GenBank/DDBJ databases">
        <title>Draft genome of the ant-associated black yeast Phialophora attae CBS 131958.</title>
        <authorList>
            <person name="Moreno L.F."/>
            <person name="Stielow B.J."/>
            <person name="de Hoog S."/>
            <person name="Vicente V.A."/>
            <person name="Weiss V.A."/>
            <person name="de Vries M."/>
            <person name="Cruz L.M."/>
            <person name="Souza E.M."/>
        </authorList>
    </citation>
    <scope>NUCLEOTIDE SEQUENCE [LARGE SCALE GENOMIC DNA]</scope>
    <source>
        <strain evidence="3 4">CBS 131958</strain>
    </source>
</reference>
<dbReference type="RefSeq" id="XP_017994336.1">
    <property type="nucleotide sequence ID" value="XM_018145066.1"/>
</dbReference>
<dbReference type="AlphaFoldDB" id="A0A0N1NV92"/>
<proteinExistence type="predicted"/>
<feature type="compositionally biased region" description="Low complexity" evidence="2">
    <location>
        <begin position="367"/>
        <end position="376"/>
    </location>
</feature>
<comment type="caution">
    <text evidence="3">The sequence shown here is derived from an EMBL/GenBank/DDBJ whole genome shotgun (WGS) entry which is preliminary data.</text>
</comment>
<feature type="region of interest" description="Disordered" evidence="2">
    <location>
        <begin position="191"/>
        <end position="322"/>
    </location>
</feature>
<dbReference type="Proteomes" id="UP000038010">
    <property type="component" value="Unassembled WGS sequence"/>
</dbReference>
<dbReference type="GeneID" id="28736946"/>
<feature type="compositionally biased region" description="Acidic residues" evidence="2">
    <location>
        <begin position="305"/>
        <end position="322"/>
    </location>
</feature>
<dbReference type="STRING" id="1664694.A0A0N1NV92"/>